<dbReference type="CDD" id="cd02570">
    <property type="entry name" value="PseudoU_synth_EcTruA"/>
    <property type="match status" value="1"/>
</dbReference>
<dbReference type="EC" id="5.4.99.12" evidence="4"/>
<dbReference type="GO" id="GO:0003723">
    <property type="term" value="F:RNA binding"/>
    <property type="evidence" value="ECO:0007669"/>
    <property type="project" value="InterPro"/>
</dbReference>
<evidence type="ECO:0000256" key="2">
    <source>
        <dbReference type="ARBA" id="ARBA00022694"/>
    </source>
</evidence>
<accession>A0A3M8R5B4</accession>
<evidence type="ECO:0000256" key="5">
    <source>
        <dbReference type="PIRSR" id="PIRSR001430-1"/>
    </source>
</evidence>
<sequence length="271" mass="29840">MAAGSTRSDSSVFRWALGIEYDGSGFCGWQRQVGQASVQAAVETALTRIAQQAVEVVVAGRTDTGVHALCQVAHFDTTVDRPESAWVRGGSVYLPEAVSIRWARPVETAFHARFSATARRYRYVILNRRQRPALFRQHYAWVYRPLQVERMQAAARSLLGTHDFSAFRAAACQARQPVRELRLLQVSRRGEQVIIDAEADGFLHHMVRNLAGVLIAIGAGERPVSWAAEVLASRDRRLAGTTAPPGGLYFVAPRYPDAFALPIDPALPFAG</sequence>
<comment type="caution">
    <text evidence="9">The sequence shown here is derived from an EMBL/GenBank/DDBJ whole genome shotgun (WGS) entry which is preliminary data.</text>
</comment>
<dbReference type="InterPro" id="IPR020103">
    <property type="entry name" value="PsdUridine_synth_cat_dom_sf"/>
</dbReference>
<feature type="domain" description="Pseudouridine synthase I TruA alpha/beta" evidence="8">
    <location>
        <begin position="20"/>
        <end position="114"/>
    </location>
</feature>
<comment type="caution">
    <text evidence="4">Lacks conserved residue(s) required for the propagation of feature annotation.</text>
</comment>
<dbReference type="InterPro" id="IPR020094">
    <property type="entry name" value="TruA/RsuA/RluB/E/F_N"/>
</dbReference>
<evidence type="ECO:0000256" key="1">
    <source>
        <dbReference type="ARBA" id="ARBA00009375"/>
    </source>
</evidence>
<proteinExistence type="inferred from homology"/>
<feature type="active site" description="Nucleophile" evidence="4 5">
    <location>
        <position position="63"/>
    </location>
</feature>
<evidence type="ECO:0000259" key="8">
    <source>
        <dbReference type="Pfam" id="PF01416"/>
    </source>
</evidence>
<dbReference type="InterPro" id="IPR001406">
    <property type="entry name" value="PsdUridine_synth_TruA"/>
</dbReference>
<dbReference type="Gene3D" id="3.30.70.660">
    <property type="entry name" value="Pseudouridine synthase I, catalytic domain, C-terminal subdomain"/>
    <property type="match status" value="1"/>
</dbReference>
<dbReference type="PANTHER" id="PTHR11142:SF0">
    <property type="entry name" value="TRNA PSEUDOURIDINE SYNTHASE-LIKE 1"/>
    <property type="match status" value="1"/>
</dbReference>
<gene>
    <name evidence="4 9" type="primary">truA</name>
    <name evidence="9" type="ORF">EC580_06385</name>
</gene>
<comment type="catalytic activity">
    <reaction evidence="4 7">
        <text>uridine(38/39/40) in tRNA = pseudouridine(38/39/40) in tRNA</text>
        <dbReference type="Rhea" id="RHEA:22376"/>
        <dbReference type="Rhea" id="RHEA-COMP:10085"/>
        <dbReference type="Rhea" id="RHEA-COMP:10087"/>
        <dbReference type="ChEBI" id="CHEBI:65314"/>
        <dbReference type="ChEBI" id="CHEBI:65315"/>
        <dbReference type="EC" id="5.4.99.12"/>
    </reaction>
</comment>
<dbReference type="RefSeq" id="WP_123103309.1">
    <property type="nucleotide sequence ID" value="NZ_CP127527.1"/>
</dbReference>
<dbReference type="EMBL" id="RIZI01000155">
    <property type="protein sequence ID" value="RNF63753.1"/>
    <property type="molecule type" value="Genomic_DNA"/>
</dbReference>
<dbReference type="GO" id="GO:0160147">
    <property type="term" value="F:tRNA pseudouridine(38-40) synthase activity"/>
    <property type="evidence" value="ECO:0007669"/>
    <property type="project" value="UniProtKB-EC"/>
</dbReference>
<dbReference type="AlphaFoldDB" id="A0A3M8R5B4"/>
<keyword evidence="3 4" id="KW-0413">Isomerase</keyword>
<dbReference type="OrthoDB" id="5289957at2"/>
<organism evidence="9">
    <name type="scientific">Acidithiobacillus sulfuriphilus</name>
    <dbReference type="NCBI Taxonomy" id="1867749"/>
    <lineage>
        <taxon>Bacteria</taxon>
        <taxon>Pseudomonadati</taxon>
        <taxon>Pseudomonadota</taxon>
        <taxon>Acidithiobacillia</taxon>
        <taxon>Acidithiobacillales</taxon>
        <taxon>Acidithiobacillaceae</taxon>
        <taxon>Acidithiobacillus</taxon>
    </lineage>
</organism>
<evidence type="ECO:0000256" key="4">
    <source>
        <dbReference type="HAMAP-Rule" id="MF_00171"/>
    </source>
</evidence>
<feature type="binding site" evidence="4 6">
    <location>
        <position position="121"/>
    </location>
    <ligand>
        <name>substrate</name>
    </ligand>
</feature>
<dbReference type="InterPro" id="IPR020097">
    <property type="entry name" value="PsdUridine_synth_TruA_a/b_dom"/>
</dbReference>
<dbReference type="GO" id="GO:0031119">
    <property type="term" value="P:tRNA pseudouridine synthesis"/>
    <property type="evidence" value="ECO:0007669"/>
    <property type="project" value="UniProtKB-UniRule"/>
</dbReference>
<dbReference type="PIRSF" id="PIRSF001430">
    <property type="entry name" value="tRNA_psdUrid_synth"/>
    <property type="match status" value="1"/>
</dbReference>
<evidence type="ECO:0000256" key="3">
    <source>
        <dbReference type="ARBA" id="ARBA00023235"/>
    </source>
</evidence>
<dbReference type="SUPFAM" id="SSF55120">
    <property type="entry name" value="Pseudouridine synthase"/>
    <property type="match status" value="1"/>
</dbReference>
<protein>
    <recommendedName>
        <fullName evidence="4">tRNA pseudouridine synthase A</fullName>
        <ecNumber evidence="4">5.4.99.12</ecNumber>
    </recommendedName>
    <alternativeName>
        <fullName evidence="4">tRNA pseudouridine(38-40) synthase</fullName>
    </alternativeName>
    <alternativeName>
        <fullName evidence="4">tRNA pseudouridylate synthase I</fullName>
    </alternativeName>
    <alternativeName>
        <fullName evidence="4">tRNA-uridine isomerase I</fullName>
    </alternativeName>
</protein>
<dbReference type="Pfam" id="PF01416">
    <property type="entry name" value="PseudoU_synth_1"/>
    <property type="match status" value="2"/>
</dbReference>
<evidence type="ECO:0000256" key="6">
    <source>
        <dbReference type="PIRSR" id="PIRSR001430-2"/>
    </source>
</evidence>
<dbReference type="NCBIfam" id="TIGR00071">
    <property type="entry name" value="hisT_truA"/>
    <property type="match status" value="1"/>
</dbReference>
<dbReference type="HAMAP" id="MF_00171">
    <property type="entry name" value="TruA"/>
    <property type="match status" value="1"/>
</dbReference>
<dbReference type="InterPro" id="IPR020095">
    <property type="entry name" value="PsdUridine_synth_TruA_C"/>
</dbReference>
<evidence type="ECO:0000313" key="9">
    <source>
        <dbReference type="EMBL" id="RNF63753.1"/>
    </source>
</evidence>
<comment type="similarity">
    <text evidence="1 4 7">Belongs to the tRNA pseudouridine synthase TruA family.</text>
</comment>
<evidence type="ECO:0000256" key="7">
    <source>
        <dbReference type="RuleBase" id="RU003792"/>
    </source>
</evidence>
<comment type="function">
    <text evidence="4">Formation of pseudouridine at positions 38, 39 and 40 in the anticodon stem and loop of transfer RNAs.</text>
</comment>
<dbReference type="FunFam" id="3.30.70.580:FF:000001">
    <property type="entry name" value="tRNA pseudouridine synthase A"/>
    <property type="match status" value="1"/>
</dbReference>
<keyword evidence="2 4" id="KW-0819">tRNA processing</keyword>
<feature type="domain" description="Pseudouridine synthase I TruA alpha/beta" evidence="8">
    <location>
        <begin position="154"/>
        <end position="256"/>
    </location>
</feature>
<name>A0A3M8R5B4_9PROT</name>
<comment type="subunit">
    <text evidence="4">Homodimer.</text>
</comment>
<dbReference type="PANTHER" id="PTHR11142">
    <property type="entry name" value="PSEUDOURIDYLATE SYNTHASE"/>
    <property type="match status" value="1"/>
</dbReference>
<reference evidence="9" key="1">
    <citation type="submission" date="2018-10" db="EMBL/GenBank/DDBJ databases">
        <title>Acidithiobacillus sulfuriphilus sp. nov.: an extremely acidophilic sulfur-oxidizing chemolithotroph isolated from a neutral pH environment.</title>
        <authorList>
            <person name="Falagan C."/>
            <person name="Moya-Beltran A."/>
            <person name="Quatrini R."/>
            <person name="Johnson D.B."/>
        </authorList>
    </citation>
    <scope>NUCLEOTIDE SEQUENCE [LARGE SCALE GENOMIC DNA]</scope>
    <source>
        <strain evidence="9">CJ-2</strain>
    </source>
</reference>
<dbReference type="Gene3D" id="3.30.70.580">
    <property type="entry name" value="Pseudouridine synthase I, catalytic domain, N-terminal subdomain"/>
    <property type="match status" value="1"/>
</dbReference>